<evidence type="ECO:0000256" key="6">
    <source>
        <dbReference type="SAM" id="MobiDB-lite"/>
    </source>
</evidence>
<dbReference type="InterPro" id="IPR011422">
    <property type="entry name" value="BRAP2/ETP1_RRM"/>
</dbReference>
<keyword evidence="10" id="KW-1185">Reference proteome</keyword>
<dbReference type="Pfam" id="PF02148">
    <property type="entry name" value="zf-UBP"/>
    <property type="match status" value="1"/>
</dbReference>
<feature type="compositionally biased region" description="Basic residues" evidence="6">
    <location>
        <begin position="510"/>
        <end position="519"/>
    </location>
</feature>
<feature type="coiled-coil region" evidence="5">
    <location>
        <begin position="378"/>
        <end position="475"/>
    </location>
</feature>
<dbReference type="Pfam" id="PF07576">
    <property type="entry name" value="BRAP2"/>
    <property type="match status" value="1"/>
</dbReference>
<dbReference type="Gene3D" id="3.30.40.10">
    <property type="entry name" value="Zinc/RING finger domain, C3HC4 (zinc finger)"/>
    <property type="match status" value="2"/>
</dbReference>
<dbReference type="PROSITE" id="PS50271">
    <property type="entry name" value="ZF_UBP"/>
    <property type="match status" value="1"/>
</dbReference>
<dbReference type="EMBL" id="JABAYA010000198">
    <property type="protein sequence ID" value="KAF7722381.1"/>
    <property type="molecule type" value="Genomic_DNA"/>
</dbReference>
<dbReference type="SMART" id="SM00290">
    <property type="entry name" value="ZnF_UBP"/>
    <property type="match status" value="1"/>
</dbReference>
<dbReference type="PROSITE" id="PS50089">
    <property type="entry name" value="ZF_RING_2"/>
    <property type="match status" value="1"/>
</dbReference>
<evidence type="ECO:0000256" key="3">
    <source>
        <dbReference type="ARBA" id="ARBA00022833"/>
    </source>
</evidence>
<dbReference type="PANTHER" id="PTHR24007">
    <property type="entry name" value="BRCA1-ASSOCIATED PROTEIN"/>
    <property type="match status" value="1"/>
</dbReference>
<dbReference type="GO" id="GO:0008270">
    <property type="term" value="F:zinc ion binding"/>
    <property type="evidence" value="ECO:0007669"/>
    <property type="project" value="UniProtKB-KW"/>
</dbReference>
<accession>A0A8H7BFV0</accession>
<evidence type="ECO:0000256" key="4">
    <source>
        <dbReference type="PROSITE-ProRule" id="PRU00502"/>
    </source>
</evidence>
<comment type="caution">
    <text evidence="9">The sequence shown here is derived from an EMBL/GenBank/DDBJ whole genome shotgun (WGS) entry which is preliminary data.</text>
</comment>
<evidence type="ECO:0000313" key="9">
    <source>
        <dbReference type="EMBL" id="KAF7722381.1"/>
    </source>
</evidence>
<dbReference type="GO" id="GO:0005737">
    <property type="term" value="C:cytoplasm"/>
    <property type="evidence" value="ECO:0007669"/>
    <property type="project" value="TreeGrafter"/>
</dbReference>
<sequence>MNNKGPPIGSIVPVKSSNSNLNYGILHLYRDANELSEQVKPENLQNDSEPCTIMCTLAVPSYLATPDFLNFVAPVDPFVSHYRIIRDGSPNKYMVLMKFRDANAANDYYKQYNGRPFSSMEPEICHVVYIKSVEINSVLIPPYTFPFLSKTLEEDRQRHQAFVDKNEEDPLCELPTCPVCLERMDENVTGLLTILCQHTFHCYCLSKWGDGSCPVCRYSQKPVLEAGHSRANIGSNQASSLTSNAAADDANECFVCGAKESLWICLICGHIGCGRYQEAHAYDHYMETNHLYALEIETQRVWDYAGDGYVHRLIQNMVDGKLVELPSAASSGSDNPNQVASQEKLDAMSLEYTYLLTSQLDSQRIYYEDHLTEVTAQLSALTTQVKGLMSEIQNVKTDNEALKRRNEKIEKELVQAAKEKEKAERRLETLKERYETSKREYLEEKEMTSSLLHNNEILKKSLEEKQQVVKELGDQVRDLMFFLEARDKVQDNPEMEGGSVETRSTPVQARKGRKGKRPV</sequence>
<dbReference type="InterPro" id="IPR001841">
    <property type="entry name" value="Znf_RING"/>
</dbReference>
<dbReference type="SUPFAM" id="SSF57850">
    <property type="entry name" value="RING/U-box"/>
    <property type="match status" value="2"/>
</dbReference>
<dbReference type="PANTHER" id="PTHR24007:SF7">
    <property type="entry name" value="BRCA1-ASSOCIATED PROTEIN"/>
    <property type="match status" value="1"/>
</dbReference>
<name>A0A8H7BFV0_9FUNG</name>
<organism evidence="9 10">
    <name type="scientific">Apophysomyces ossiformis</name>
    <dbReference type="NCBI Taxonomy" id="679940"/>
    <lineage>
        <taxon>Eukaryota</taxon>
        <taxon>Fungi</taxon>
        <taxon>Fungi incertae sedis</taxon>
        <taxon>Mucoromycota</taxon>
        <taxon>Mucoromycotina</taxon>
        <taxon>Mucoromycetes</taxon>
        <taxon>Mucorales</taxon>
        <taxon>Mucorineae</taxon>
        <taxon>Mucoraceae</taxon>
        <taxon>Apophysomyces</taxon>
    </lineage>
</organism>
<dbReference type="CDD" id="cd16457">
    <property type="entry name" value="RING-H2_BRAP2"/>
    <property type="match status" value="1"/>
</dbReference>
<feature type="domain" description="RING-type" evidence="7">
    <location>
        <begin position="177"/>
        <end position="217"/>
    </location>
</feature>
<evidence type="ECO:0000259" key="8">
    <source>
        <dbReference type="PROSITE" id="PS50271"/>
    </source>
</evidence>
<dbReference type="AlphaFoldDB" id="A0A8H7BFV0"/>
<keyword evidence="3" id="KW-0862">Zinc</keyword>
<protein>
    <submittedName>
        <fullName evidence="9">Uncharacterized protein</fullName>
    </submittedName>
</protein>
<evidence type="ECO:0000259" key="7">
    <source>
        <dbReference type="PROSITE" id="PS50089"/>
    </source>
</evidence>
<reference evidence="9" key="1">
    <citation type="submission" date="2020-01" db="EMBL/GenBank/DDBJ databases">
        <title>Genome Sequencing of Three Apophysomyces-Like Fungal Strains Confirms a Novel Fungal Genus in the Mucoromycota with divergent Burkholderia-like Endosymbiotic Bacteria.</title>
        <authorList>
            <person name="Stajich J.E."/>
            <person name="Macias A.M."/>
            <person name="Carter-House D."/>
            <person name="Lovett B."/>
            <person name="Kasson L.R."/>
            <person name="Berry K."/>
            <person name="Grigoriev I."/>
            <person name="Chang Y."/>
            <person name="Spatafora J."/>
            <person name="Kasson M.T."/>
        </authorList>
    </citation>
    <scope>NUCLEOTIDE SEQUENCE</scope>
    <source>
        <strain evidence="9">NRRL A-21654</strain>
    </source>
</reference>
<keyword evidence="1" id="KW-0479">Metal-binding</keyword>
<dbReference type="Pfam" id="PF13639">
    <property type="entry name" value="zf-RING_2"/>
    <property type="match status" value="1"/>
</dbReference>
<feature type="region of interest" description="Disordered" evidence="6">
    <location>
        <begin position="488"/>
        <end position="519"/>
    </location>
</feature>
<evidence type="ECO:0000256" key="2">
    <source>
        <dbReference type="ARBA" id="ARBA00022771"/>
    </source>
</evidence>
<dbReference type="SMART" id="SM00184">
    <property type="entry name" value="RING"/>
    <property type="match status" value="1"/>
</dbReference>
<evidence type="ECO:0000313" key="10">
    <source>
        <dbReference type="Proteomes" id="UP000605846"/>
    </source>
</evidence>
<proteinExistence type="predicted"/>
<keyword evidence="5" id="KW-0175">Coiled coil</keyword>
<evidence type="ECO:0000256" key="1">
    <source>
        <dbReference type="ARBA" id="ARBA00022723"/>
    </source>
</evidence>
<dbReference type="InterPro" id="IPR001607">
    <property type="entry name" value="Znf_UBP"/>
</dbReference>
<feature type="domain" description="UBP-type" evidence="8">
    <location>
        <begin position="214"/>
        <end position="329"/>
    </location>
</feature>
<dbReference type="OrthoDB" id="273556at2759"/>
<evidence type="ECO:0000256" key="5">
    <source>
        <dbReference type="SAM" id="Coils"/>
    </source>
</evidence>
<dbReference type="Proteomes" id="UP000605846">
    <property type="component" value="Unassembled WGS sequence"/>
</dbReference>
<dbReference type="GO" id="GO:0016567">
    <property type="term" value="P:protein ubiquitination"/>
    <property type="evidence" value="ECO:0007669"/>
    <property type="project" value="TreeGrafter"/>
</dbReference>
<dbReference type="InterPro" id="IPR013083">
    <property type="entry name" value="Znf_RING/FYVE/PHD"/>
</dbReference>
<dbReference type="CDD" id="cd12437">
    <property type="entry name" value="RRM_BRAP2_like"/>
    <property type="match status" value="1"/>
</dbReference>
<gene>
    <name evidence="9" type="ORF">EC973_003191</name>
</gene>
<dbReference type="GO" id="GO:0061630">
    <property type="term" value="F:ubiquitin protein ligase activity"/>
    <property type="evidence" value="ECO:0007669"/>
    <property type="project" value="TreeGrafter"/>
</dbReference>
<keyword evidence="2 4" id="KW-0863">Zinc-finger</keyword>
<dbReference type="InterPro" id="IPR047243">
    <property type="entry name" value="RING-H2_BRAP2"/>
</dbReference>
<dbReference type="GO" id="GO:0007265">
    <property type="term" value="P:Ras protein signal transduction"/>
    <property type="evidence" value="ECO:0007669"/>
    <property type="project" value="TreeGrafter"/>
</dbReference>